<feature type="transmembrane region" description="Helical" evidence="2">
    <location>
        <begin position="152"/>
        <end position="174"/>
    </location>
</feature>
<evidence type="ECO:0000259" key="3">
    <source>
        <dbReference type="Pfam" id="PF10081"/>
    </source>
</evidence>
<evidence type="ECO:0000313" key="5">
    <source>
        <dbReference type="EMBL" id="MBW5481202.1"/>
    </source>
</evidence>
<comment type="caution">
    <text evidence="5">The sequence shown here is derived from an EMBL/GenBank/DDBJ whole genome shotgun (WGS) entry which is preliminary data.</text>
</comment>
<evidence type="ECO:0000256" key="2">
    <source>
        <dbReference type="SAM" id="Phobius"/>
    </source>
</evidence>
<reference evidence="5 6" key="1">
    <citation type="submission" date="2019-12" db="EMBL/GenBank/DDBJ databases">
        <title>Genome sequence of Streptomyces bambusae.</title>
        <authorList>
            <person name="Bansal K."/>
            <person name="Choksket S."/>
            <person name="Korpole S."/>
            <person name="Patil P.B."/>
        </authorList>
    </citation>
    <scope>NUCLEOTIDE SEQUENCE [LARGE SCALE GENOMIC DNA]</scope>
    <source>
        <strain evidence="5 6">SK60</strain>
    </source>
</reference>
<dbReference type="Proteomes" id="UP000812013">
    <property type="component" value="Unassembled WGS sequence"/>
</dbReference>
<proteinExistence type="predicted"/>
<accession>A0ABS6Z0F7</accession>
<dbReference type="EMBL" id="WTFF01000016">
    <property type="protein sequence ID" value="MBW5481202.1"/>
    <property type="molecule type" value="Genomic_DNA"/>
</dbReference>
<dbReference type="RefSeq" id="WP_219665093.1">
    <property type="nucleotide sequence ID" value="NZ_WTFF01000016.1"/>
</dbReference>
<dbReference type="Pfam" id="PF15420">
    <property type="entry name" value="Abhydrolase_9_N"/>
    <property type="match status" value="1"/>
</dbReference>
<keyword evidence="2" id="KW-0812">Transmembrane</keyword>
<feature type="domain" description="Alpha/beta-hydrolase catalytic" evidence="3">
    <location>
        <begin position="291"/>
        <end position="579"/>
    </location>
</feature>
<feature type="transmembrane region" description="Helical" evidence="2">
    <location>
        <begin position="118"/>
        <end position="140"/>
    </location>
</feature>
<organism evidence="5 6">
    <name type="scientific">Streptomyces bambusae</name>
    <dbReference type="NCBI Taxonomy" id="1550616"/>
    <lineage>
        <taxon>Bacteria</taxon>
        <taxon>Bacillati</taxon>
        <taxon>Actinomycetota</taxon>
        <taxon>Actinomycetes</taxon>
        <taxon>Kitasatosporales</taxon>
        <taxon>Streptomycetaceae</taxon>
        <taxon>Streptomyces</taxon>
    </lineage>
</organism>
<sequence>MTYDPQDSASEEPPASEGPPASERPPARGDAAPADRAEPSAASGRRRRLLHLSLPGCWGALVLACLSFTPSLLPRGGVLQGLIAGISAAIGYGLGVVAAYVWRAFADREARTASRRSWLVLVVSAIVLFGLAFGLGQYWQHRIRGLMGVTDYSALATVACPFVAVLVFWLLLLVGRGLRGLYRWAARLLDRWIGRRAARAVGWIAVAALAWAAFTGVLLQGFVNAANEAFSLRDTQTPEGVQRPTSDLRSGGPDSLVPWDSLGREGRAFAAGGPSAQDIGAFTHRTAQEPVRAYAGLTTADDAETRAARAVADLERAGGFERENLLVMTTTGSGWVDPAAVDTFEYLGNGDSATVAMQYSYLPSWLSYLVDQAKAREAGRELFDAVYETWSQLPPDTRPRLFVAGESLGSFGGETAFSGEYDLRNRTAGTLFAGPPNFNTLFREFSDQRDAGSPEIEPVYKEGRTVRFTGDPATGAPPQERPWDGTRVLYLMNPSDPIVWWSPSLVLDEPDWIGEAPGDDVLETMFWIPFVTFWQITADLPFSTGVPDGHGHTYKVSYVDGWNAVMRPAGVTPQDLDRLKDIVRPDQ</sequence>
<protein>
    <recommendedName>
        <fullName evidence="7">Alpha/beta-hydrolase catalytic domain-containing protein</fullName>
    </recommendedName>
</protein>
<feature type="transmembrane region" description="Helical" evidence="2">
    <location>
        <begin position="49"/>
        <end position="69"/>
    </location>
</feature>
<keyword evidence="2" id="KW-0472">Membrane</keyword>
<feature type="domain" description="Alpha/beta-hydrolase N-terminal" evidence="4">
    <location>
        <begin position="68"/>
        <end position="274"/>
    </location>
</feature>
<dbReference type="Pfam" id="PF10081">
    <property type="entry name" value="Abhydrolase_9"/>
    <property type="match status" value="1"/>
</dbReference>
<gene>
    <name evidence="5" type="ORF">GPJ59_04715</name>
</gene>
<keyword evidence="2" id="KW-1133">Transmembrane helix</keyword>
<feature type="transmembrane region" description="Helical" evidence="2">
    <location>
        <begin position="81"/>
        <end position="106"/>
    </location>
</feature>
<dbReference type="InterPro" id="IPR027788">
    <property type="entry name" value="Alpha/beta-hydrolase_N_dom"/>
</dbReference>
<evidence type="ECO:0000256" key="1">
    <source>
        <dbReference type="SAM" id="MobiDB-lite"/>
    </source>
</evidence>
<feature type="region of interest" description="Disordered" evidence="1">
    <location>
        <begin position="1"/>
        <end position="42"/>
    </location>
</feature>
<feature type="transmembrane region" description="Helical" evidence="2">
    <location>
        <begin position="200"/>
        <end position="223"/>
    </location>
</feature>
<evidence type="ECO:0000259" key="4">
    <source>
        <dbReference type="Pfam" id="PF15420"/>
    </source>
</evidence>
<name>A0ABS6Z0F7_9ACTN</name>
<keyword evidence="6" id="KW-1185">Reference proteome</keyword>
<dbReference type="InterPro" id="IPR027787">
    <property type="entry name" value="Alpha/beta-hydrolase_catalytic"/>
</dbReference>
<evidence type="ECO:0000313" key="6">
    <source>
        <dbReference type="Proteomes" id="UP000812013"/>
    </source>
</evidence>
<evidence type="ECO:0008006" key="7">
    <source>
        <dbReference type="Google" id="ProtNLM"/>
    </source>
</evidence>
<feature type="compositionally biased region" description="Low complexity" evidence="1">
    <location>
        <begin position="11"/>
        <end position="21"/>
    </location>
</feature>